<dbReference type="Proteomes" id="UP000485484">
    <property type="component" value="Unassembled WGS sequence"/>
</dbReference>
<protein>
    <submittedName>
        <fullName evidence="2">Uncharacterized protein</fullName>
    </submittedName>
</protein>
<evidence type="ECO:0000256" key="1">
    <source>
        <dbReference type="SAM" id="MobiDB-lite"/>
    </source>
</evidence>
<evidence type="ECO:0000313" key="2">
    <source>
        <dbReference type="EMBL" id="OPZ91473.1"/>
    </source>
</evidence>
<comment type="caution">
    <text evidence="2">The sequence shown here is derived from an EMBL/GenBank/DDBJ whole genome shotgun (WGS) entry which is preliminary data.</text>
</comment>
<accession>A0A1V5ME01</accession>
<feature type="compositionally biased region" description="Polar residues" evidence="1">
    <location>
        <begin position="1"/>
        <end position="11"/>
    </location>
</feature>
<sequence length="295" mass="30952">MPAQFRQSADPVQQVRPAAGQGGQGQRKVAPAQAGVPDRRRFAARHPDGGEELGRLLQPPEHPFRQQLVVDPVLAPGVGVPVLADAVVIRALFVIPAVGAEDDLDVVGQEAAPLLPVMFRILEFREERRPEEGADGPHQGDVAEIEIAPVAVREGQFPVAGQEHQGQDLVFDEAGGGRQVEKLGGVAQVAAYLQAAPAPAGSVLASGRRREPAAVVKKGRLALAEVGRVAGQGRRPAQAVQVVETGIVPEPGFAGPGQRQQFAPQFPVGGGRRRRFGIQAPGHLPVIVGRQVGPG</sequence>
<gene>
    <name evidence="2" type="ORF">BWY73_01084</name>
</gene>
<proteinExistence type="predicted"/>
<dbReference type="EMBL" id="MWAK01000174">
    <property type="protein sequence ID" value="OPZ91473.1"/>
    <property type="molecule type" value="Genomic_DNA"/>
</dbReference>
<feature type="region of interest" description="Disordered" evidence="1">
    <location>
        <begin position="1"/>
        <end position="59"/>
    </location>
</feature>
<organism evidence="2">
    <name type="scientific">candidate division TA06 bacterium ADurb.Bin417</name>
    <dbReference type="NCBI Taxonomy" id="1852828"/>
    <lineage>
        <taxon>Bacteria</taxon>
        <taxon>Bacteria division TA06</taxon>
    </lineage>
</organism>
<reference evidence="2" key="1">
    <citation type="submission" date="2017-02" db="EMBL/GenBank/DDBJ databases">
        <title>Delving into the versatile metabolic prowess of the omnipresent phylum Bacteroidetes.</title>
        <authorList>
            <person name="Nobu M.K."/>
            <person name="Mei R."/>
            <person name="Narihiro T."/>
            <person name="Kuroda K."/>
            <person name="Liu W.-T."/>
        </authorList>
    </citation>
    <scope>NUCLEOTIDE SEQUENCE</scope>
    <source>
        <strain evidence="2">ADurb.Bin417</strain>
    </source>
</reference>
<dbReference type="AlphaFoldDB" id="A0A1V5ME01"/>
<feature type="compositionally biased region" description="Basic and acidic residues" evidence="1">
    <location>
        <begin position="37"/>
        <end position="54"/>
    </location>
</feature>
<name>A0A1V5ME01_UNCT6</name>